<comment type="caution">
    <text evidence="1">The sequence shown here is derived from an EMBL/GenBank/DDBJ whole genome shotgun (WGS) entry which is preliminary data.</text>
</comment>
<dbReference type="EMBL" id="JBHSMT010000030">
    <property type="protein sequence ID" value="MFC5476372.1"/>
    <property type="molecule type" value="Genomic_DNA"/>
</dbReference>
<keyword evidence="2" id="KW-1185">Reference proteome</keyword>
<evidence type="ECO:0000313" key="2">
    <source>
        <dbReference type="Proteomes" id="UP001596045"/>
    </source>
</evidence>
<reference evidence="2" key="1">
    <citation type="journal article" date="2019" name="Int. J. Syst. Evol. Microbiol.">
        <title>The Global Catalogue of Microorganisms (GCM) 10K type strain sequencing project: providing services to taxonomists for standard genome sequencing and annotation.</title>
        <authorList>
            <consortium name="The Broad Institute Genomics Platform"/>
            <consortium name="The Broad Institute Genome Sequencing Center for Infectious Disease"/>
            <person name="Wu L."/>
            <person name="Ma J."/>
        </authorList>
    </citation>
    <scope>NUCLEOTIDE SEQUENCE [LARGE SCALE GENOMIC DNA]</scope>
    <source>
        <strain evidence="2">JCM 17066</strain>
    </source>
</reference>
<proteinExistence type="predicted"/>
<dbReference type="RefSeq" id="WP_379000506.1">
    <property type="nucleotide sequence ID" value="NZ_JBHSMT010000030.1"/>
</dbReference>
<organism evidence="1 2">
    <name type="scientific">Paraherbaspirillum soli</name>
    <dbReference type="NCBI Taxonomy" id="631222"/>
    <lineage>
        <taxon>Bacteria</taxon>
        <taxon>Pseudomonadati</taxon>
        <taxon>Pseudomonadota</taxon>
        <taxon>Betaproteobacteria</taxon>
        <taxon>Burkholderiales</taxon>
        <taxon>Oxalobacteraceae</taxon>
        <taxon>Paraherbaspirillum</taxon>
    </lineage>
</organism>
<sequence>MRERVTYSEIRNRFLEIYFVGCRDHGFSGWSSELVTTWVYSPEFDGTYYLPIEQLMLEVVALVLTGGWYPTQVSFHRSEIMRLLSANKLESMIKEVPQDEAEEFLNDLKILKII</sequence>
<name>A0ABW0MGH5_9BURK</name>
<gene>
    <name evidence="1" type="ORF">ACFPM8_20600</name>
</gene>
<evidence type="ECO:0000313" key="1">
    <source>
        <dbReference type="EMBL" id="MFC5476372.1"/>
    </source>
</evidence>
<accession>A0ABW0MGH5</accession>
<dbReference type="Proteomes" id="UP001596045">
    <property type="component" value="Unassembled WGS sequence"/>
</dbReference>
<protein>
    <submittedName>
        <fullName evidence="1">Uncharacterized protein</fullName>
    </submittedName>
</protein>